<gene>
    <name evidence="7" type="ORF">IWQ60_002445</name>
</gene>
<feature type="signal peptide" evidence="5">
    <location>
        <begin position="1"/>
        <end position="24"/>
    </location>
</feature>
<dbReference type="Proteomes" id="UP001150569">
    <property type="component" value="Unassembled WGS sequence"/>
</dbReference>
<name>A0A9W8E0Y8_9FUNG</name>
<keyword evidence="4" id="KW-0449">Lipoprotein</keyword>
<dbReference type="GO" id="GO:0031267">
    <property type="term" value="F:small GTPase binding"/>
    <property type="evidence" value="ECO:0007669"/>
    <property type="project" value="InterPro"/>
</dbReference>
<dbReference type="OrthoDB" id="60973at2759"/>
<feature type="domain" description="CYRIA/CYRIB Rac1 binding" evidence="6">
    <location>
        <begin position="35"/>
        <end position="328"/>
    </location>
</feature>
<sequence>QLTDDPAVLLIMGAILSAFRSVAGDQSPSGPYAGFYLDLQSSLPDDTGLELCGQATRVIEDAKGLIRSLHVYKPCTESIRQAISNPTSENENNAWVQLTPSVTVLYRFYDASAKLEQIIPELIKPLCRQSSQPVTTSFIEHESLVKLLAQILNLTMEFDELKMSNPSMQNDFSFYRRTLHRLKQTSNPALLSSIIRDDATNQMSLFYAYPNPMLRMVTEAMTNSVSQYRCDPHLVCEGLACLCAASYTDLTQHSSERALFSLRVMVASAILYDHILPEGVFQRNSSINVPSVINVIGKHQGSHSQNLMNALRYSTKNLNQDTTPKQVRAMLV</sequence>
<evidence type="ECO:0000256" key="4">
    <source>
        <dbReference type="ARBA" id="ARBA00023288"/>
    </source>
</evidence>
<dbReference type="GO" id="GO:0030833">
    <property type="term" value="P:regulation of actin filament polymerization"/>
    <property type="evidence" value="ECO:0007669"/>
    <property type="project" value="InterPro"/>
</dbReference>
<evidence type="ECO:0000256" key="2">
    <source>
        <dbReference type="ARBA" id="ARBA00005778"/>
    </source>
</evidence>
<organism evidence="7 8">
    <name type="scientific">Tieghemiomyces parasiticus</name>
    <dbReference type="NCBI Taxonomy" id="78921"/>
    <lineage>
        <taxon>Eukaryota</taxon>
        <taxon>Fungi</taxon>
        <taxon>Fungi incertae sedis</taxon>
        <taxon>Zoopagomycota</taxon>
        <taxon>Kickxellomycotina</taxon>
        <taxon>Dimargaritomycetes</taxon>
        <taxon>Dimargaritales</taxon>
        <taxon>Dimargaritaceae</taxon>
        <taxon>Tieghemiomyces</taxon>
    </lineage>
</organism>
<protein>
    <recommendedName>
        <fullName evidence="6">CYRIA/CYRIB Rac1 binding domain-containing protein</fullName>
    </recommendedName>
</protein>
<comment type="caution">
    <text evidence="7">The sequence shown here is derived from an EMBL/GenBank/DDBJ whole genome shotgun (WGS) entry which is preliminary data.</text>
</comment>
<keyword evidence="3" id="KW-0472">Membrane</keyword>
<accession>A0A9W8E0Y8</accession>
<dbReference type="EMBL" id="JANBPT010000093">
    <property type="protein sequence ID" value="KAJ1927982.1"/>
    <property type="molecule type" value="Genomic_DNA"/>
</dbReference>
<evidence type="ECO:0000256" key="1">
    <source>
        <dbReference type="ARBA" id="ARBA00004635"/>
    </source>
</evidence>
<dbReference type="GO" id="GO:0016020">
    <property type="term" value="C:membrane"/>
    <property type="evidence" value="ECO:0007669"/>
    <property type="project" value="UniProtKB-SubCell"/>
</dbReference>
<dbReference type="Pfam" id="PF07159">
    <property type="entry name" value="CYRIA-B_Rac1-bd"/>
    <property type="match status" value="1"/>
</dbReference>
<keyword evidence="5" id="KW-0732">Signal</keyword>
<feature type="non-terminal residue" evidence="7">
    <location>
        <position position="1"/>
    </location>
</feature>
<comment type="subcellular location">
    <subcellularLocation>
        <location evidence="1">Membrane</location>
        <topology evidence="1">Lipid-anchor</topology>
    </subcellularLocation>
</comment>
<feature type="chain" id="PRO_5040866067" description="CYRIA/CYRIB Rac1 binding domain-containing protein" evidence="5">
    <location>
        <begin position="25"/>
        <end position="332"/>
    </location>
</feature>
<keyword evidence="8" id="KW-1185">Reference proteome</keyword>
<comment type="similarity">
    <text evidence="2">Belongs to the CYRI family.</text>
</comment>
<evidence type="ECO:0000259" key="6">
    <source>
        <dbReference type="Pfam" id="PF07159"/>
    </source>
</evidence>
<evidence type="ECO:0000313" key="8">
    <source>
        <dbReference type="Proteomes" id="UP001150569"/>
    </source>
</evidence>
<evidence type="ECO:0000256" key="5">
    <source>
        <dbReference type="SAM" id="SignalP"/>
    </source>
</evidence>
<dbReference type="PANTHER" id="PTHR12422">
    <property type="entry name" value="GH09096P"/>
    <property type="match status" value="1"/>
</dbReference>
<evidence type="ECO:0000313" key="7">
    <source>
        <dbReference type="EMBL" id="KAJ1927982.1"/>
    </source>
</evidence>
<reference evidence="7" key="1">
    <citation type="submission" date="2022-07" db="EMBL/GenBank/DDBJ databases">
        <title>Phylogenomic reconstructions and comparative analyses of Kickxellomycotina fungi.</title>
        <authorList>
            <person name="Reynolds N.K."/>
            <person name="Stajich J.E."/>
            <person name="Barry K."/>
            <person name="Grigoriev I.V."/>
            <person name="Crous P."/>
            <person name="Smith M.E."/>
        </authorList>
    </citation>
    <scope>NUCLEOTIDE SEQUENCE</scope>
    <source>
        <strain evidence="7">RSA 861</strain>
    </source>
</reference>
<dbReference type="InterPro" id="IPR039789">
    <property type="entry name" value="CYRI"/>
</dbReference>
<proteinExistence type="inferred from homology"/>
<dbReference type="InterPro" id="IPR009828">
    <property type="entry name" value="CYRIA/CYRIB_Rac1-bd"/>
</dbReference>
<dbReference type="AlphaFoldDB" id="A0A9W8E0Y8"/>
<evidence type="ECO:0000256" key="3">
    <source>
        <dbReference type="ARBA" id="ARBA00023136"/>
    </source>
</evidence>